<dbReference type="PRINTS" id="PR00722">
    <property type="entry name" value="CHYMOTRYPSIN"/>
</dbReference>
<feature type="signal peptide" evidence="6">
    <location>
        <begin position="1"/>
        <end position="18"/>
    </location>
</feature>
<dbReference type="InterPro" id="IPR001314">
    <property type="entry name" value="Peptidase_S1A"/>
</dbReference>
<dbReference type="SMART" id="SM00020">
    <property type="entry name" value="Tryp_SPc"/>
    <property type="match status" value="1"/>
</dbReference>
<dbReference type="PANTHER" id="PTHR24276:SF95">
    <property type="entry name" value="PEPTIDASE S1 DOMAIN-CONTAINING PROTEIN"/>
    <property type="match status" value="1"/>
</dbReference>
<keyword evidence="2" id="KW-0645">Protease</keyword>
<feature type="domain" description="Peptidase S1" evidence="7">
    <location>
        <begin position="31"/>
        <end position="261"/>
    </location>
</feature>
<dbReference type="GO" id="GO:0006508">
    <property type="term" value="P:proteolysis"/>
    <property type="evidence" value="ECO:0007669"/>
    <property type="project" value="UniProtKB-KW"/>
</dbReference>
<evidence type="ECO:0000313" key="9">
    <source>
        <dbReference type="Proteomes" id="UP001153636"/>
    </source>
</evidence>
<dbReference type="InterPro" id="IPR050430">
    <property type="entry name" value="Peptidase_S1"/>
</dbReference>
<protein>
    <recommendedName>
        <fullName evidence="7">Peptidase S1 domain-containing protein</fullName>
    </recommendedName>
</protein>
<evidence type="ECO:0000256" key="6">
    <source>
        <dbReference type="SAM" id="SignalP"/>
    </source>
</evidence>
<dbReference type="InterPro" id="IPR001254">
    <property type="entry name" value="Trypsin_dom"/>
</dbReference>
<evidence type="ECO:0000256" key="5">
    <source>
        <dbReference type="ARBA" id="ARBA00023157"/>
    </source>
</evidence>
<organism evidence="8 9">
    <name type="scientific">Psylliodes chrysocephalus</name>
    <dbReference type="NCBI Taxonomy" id="3402493"/>
    <lineage>
        <taxon>Eukaryota</taxon>
        <taxon>Metazoa</taxon>
        <taxon>Ecdysozoa</taxon>
        <taxon>Arthropoda</taxon>
        <taxon>Hexapoda</taxon>
        <taxon>Insecta</taxon>
        <taxon>Pterygota</taxon>
        <taxon>Neoptera</taxon>
        <taxon>Endopterygota</taxon>
        <taxon>Coleoptera</taxon>
        <taxon>Polyphaga</taxon>
        <taxon>Cucujiformia</taxon>
        <taxon>Chrysomeloidea</taxon>
        <taxon>Chrysomelidae</taxon>
        <taxon>Galerucinae</taxon>
        <taxon>Alticini</taxon>
        <taxon>Psylliodes</taxon>
    </lineage>
</organism>
<name>A0A9P0CF34_9CUCU</name>
<evidence type="ECO:0000256" key="2">
    <source>
        <dbReference type="ARBA" id="ARBA00022670"/>
    </source>
</evidence>
<keyword evidence="4" id="KW-0720">Serine protease</keyword>
<dbReference type="InterPro" id="IPR033116">
    <property type="entry name" value="TRYPSIN_SER"/>
</dbReference>
<keyword evidence="5" id="KW-1015">Disulfide bond</keyword>
<dbReference type="GO" id="GO:0004252">
    <property type="term" value="F:serine-type endopeptidase activity"/>
    <property type="evidence" value="ECO:0007669"/>
    <property type="project" value="InterPro"/>
</dbReference>
<evidence type="ECO:0000256" key="3">
    <source>
        <dbReference type="ARBA" id="ARBA00022801"/>
    </source>
</evidence>
<evidence type="ECO:0000256" key="4">
    <source>
        <dbReference type="ARBA" id="ARBA00022825"/>
    </source>
</evidence>
<dbReference type="PROSITE" id="PS50240">
    <property type="entry name" value="TRYPSIN_DOM"/>
    <property type="match status" value="1"/>
</dbReference>
<accession>A0A9P0CF34</accession>
<dbReference type="InterPro" id="IPR043504">
    <property type="entry name" value="Peptidase_S1_PA_chymotrypsin"/>
</dbReference>
<proteinExistence type="inferred from homology"/>
<dbReference type="InterPro" id="IPR009003">
    <property type="entry name" value="Peptidase_S1_PA"/>
</dbReference>
<sequence length="264" mass="28634">MFSAKVVIFLASLAICYGAPNAKLSSKKLKISPGVDVKIEDYPFVASVQWCNRIYGICENICGGVIVNENWILTSASCAFEARKVIVGESDLNAKHKVIVNVAAKYKHPNFTNKFGPNDLVLLKLSEALTFNDKVQPAKLPTKGQEFSGTAVVTGYGDPYLLDLNNLKAVPNVTLISNAECNKAIKQLNLDKDVSLDDDSNICTLNEAATTCLGDSGGPLSQDGTVIGTVTWYVDPCYLSRGPNVYTKLSNFVEWIEKTIAKNS</sequence>
<dbReference type="PROSITE" id="PS00135">
    <property type="entry name" value="TRYPSIN_SER"/>
    <property type="match status" value="1"/>
</dbReference>
<feature type="chain" id="PRO_5040402681" description="Peptidase S1 domain-containing protein" evidence="6">
    <location>
        <begin position="19"/>
        <end position="264"/>
    </location>
</feature>
<dbReference type="AlphaFoldDB" id="A0A9P0CF34"/>
<evidence type="ECO:0000259" key="7">
    <source>
        <dbReference type="PROSITE" id="PS50240"/>
    </source>
</evidence>
<dbReference type="Pfam" id="PF00089">
    <property type="entry name" value="Trypsin"/>
    <property type="match status" value="1"/>
</dbReference>
<dbReference type="OrthoDB" id="10061449at2759"/>
<dbReference type="SUPFAM" id="SSF50494">
    <property type="entry name" value="Trypsin-like serine proteases"/>
    <property type="match status" value="1"/>
</dbReference>
<keyword evidence="9" id="KW-1185">Reference proteome</keyword>
<evidence type="ECO:0000313" key="8">
    <source>
        <dbReference type="EMBL" id="CAH1100141.1"/>
    </source>
</evidence>
<dbReference type="CDD" id="cd00190">
    <property type="entry name" value="Tryp_SPc"/>
    <property type="match status" value="1"/>
</dbReference>
<dbReference type="PANTHER" id="PTHR24276">
    <property type="entry name" value="POLYSERASE-RELATED"/>
    <property type="match status" value="1"/>
</dbReference>
<gene>
    <name evidence="8" type="ORF">PSYICH_LOCUS2147</name>
</gene>
<dbReference type="Proteomes" id="UP001153636">
    <property type="component" value="Chromosome 10"/>
</dbReference>
<dbReference type="FunFam" id="2.40.10.10:FF:000068">
    <property type="entry name" value="transmembrane protease serine 2"/>
    <property type="match status" value="1"/>
</dbReference>
<evidence type="ECO:0000256" key="1">
    <source>
        <dbReference type="ARBA" id="ARBA00007664"/>
    </source>
</evidence>
<dbReference type="EMBL" id="OV651822">
    <property type="protein sequence ID" value="CAH1100141.1"/>
    <property type="molecule type" value="Genomic_DNA"/>
</dbReference>
<reference evidence="8" key="1">
    <citation type="submission" date="2022-01" db="EMBL/GenBank/DDBJ databases">
        <authorList>
            <person name="King R."/>
        </authorList>
    </citation>
    <scope>NUCLEOTIDE SEQUENCE</scope>
</reference>
<keyword evidence="3" id="KW-0378">Hydrolase</keyword>
<dbReference type="Gene3D" id="2.40.10.10">
    <property type="entry name" value="Trypsin-like serine proteases"/>
    <property type="match status" value="1"/>
</dbReference>
<keyword evidence="6" id="KW-0732">Signal</keyword>
<comment type="similarity">
    <text evidence="1">Belongs to the peptidase S1 family.</text>
</comment>